<protein>
    <submittedName>
        <fullName evidence="1">Chemotaxis protein</fullName>
    </submittedName>
</protein>
<gene>
    <name evidence="1" type="ORF">SVTN_00445</name>
</gene>
<sequence>MYPALSTGALAELRRPRPYPAVSLVMPTHRREPDNAQDPVRLRNLLARAEKELEDDPGVTRERRADVLSQLERAVAEIDLVHAEDGLVIYVAPGEHQVWTVARTVPERVVIADTFLTRNLVAARSAERPYWALTVAADRIALWNGGPERAVEHTADGFPLTRSLEDPDAERKERIGDLPSTFRDEDTRTFFREAHEALRTVLASEPRPLYVIGEAPAVSLLEETGSLPQGTATLHQGGLGRGPGEAVRKAVSPLLAAHAEAVTATLLAELDAARGRHEYAGGLDEVHQAAKEGRIRLLAVEEHYRTVVRDYGDHLEPADASDLDSRDDIVDEIVEQALEKGAEVRFVPDGSLADANRIAAVLRF</sequence>
<organism evidence="1 2">
    <name type="scientific">Streptomyces vietnamensis</name>
    <dbReference type="NCBI Taxonomy" id="362257"/>
    <lineage>
        <taxon>Bacteria</taxon>
        <taxon>Bacillati</taxon>
        <taxon>Actinomycetota</taxon>
        <taxon>Actinomycetes</taxon>
        <taxon>Kitasatosporales</taxon>
        <taxon>Streptomycetaceae</taxon>
        <taxon>Streptomyces</taxon>
    </lineage>
</organism>
<dbReference type="InterPro" id="IPR029064">
    <property type="entry name" value="Ribosomal_eL30-like_sf"/>
</dbReference>
<dbReference type="HOGENOM" id="CLU_044180_0_0_11"/>
<evidence type="ECO:0000313" key="2">
    <source>
        <dbReference type="Proteomes" id="UP000031774"/>
    </source>
</evidence>
<dbReference type="Proteomes" id="UP000031774">
    <property type="component" value="Chromosome"/>
</dbReference>
<dbReference type="AlphaFoldDB" id="A0A0B5HY37"/>
<dbReference type="Gene3D" id="3.30.1330.30">
    <property type="match status" value="1"/>
</dbReference>
<reference evidence="1 2" key="1">
    <citation type="submission" date="2014-12" db="EMBL/GenBank/DDBJ databases">
        <title>Complete genome sequence of Streptomyces vietnamensis strain GIMV4.0001, a genetic manipulable producer of the benzoisochromanequinone antibiotic granaticin.</title>
        <authorList>
            <person name="Deng M.R."/>
            <person name="Guo J."/>
            <person name="Ma L.Y."/>
            <person name="Feng G.D."/>
            <person name="Mo C.Y."/>
            <person name="Zhu H.H."/>
        </authorList>
    </citation>
    <scope>NUCLEOTIDE SEQUENCE [LARGE SCALE GENOMIC DNA]</scope>
    <source>
        <strain evidence="2">GIMV4.0001</strain>
    </source>
</reference>
<proteinExistence type="predicted"/>
<dbReference type="KEGG" id="svt:SVTN_00445"/>
<dbReference type="STRING" id="362257.SVTN_00445"/>
<name>A0A0B5HY37_9ACTN</name>
<dbReference type="EMBL" id="CP010407">
    <property type="protein sequence ID" value="AJF63232.1"/>
    <property type="molecule type" value="Genomic_DNA"/>
</dbReference>
<dbReference type="Pfam" id="PF18845">
    <property type="entry name" value="baeRF_family3"/>
    <property type="match status" value="1"/>
</dbReference>
<evidence type="ECO:0000313" key="1">
    <source>
        <dbReference type="EMBL" id="AJF63232.1"/>
    </source>
</evidence>
<dbReference type="RefSeq" id="WP_041127317.1">
    <property type="nucleotide sequence ID" value="NZ_CP010407.1"/>
</dbReference>
<accession>A0A0B5HY37</accession>
<keyword evidence="2" id="KW-1185">Reference proteome</keyword>
<dbReference type="InterPro" id="IPR041289">
    <property type="entry name" value="Bact_RF_family3"/>
</dbReference>